<feature type="compositionally biased region" description="Low complexity" evidence="1">
    <location>
        <begin position="36"/>
        <end position="47"/>
    </location>
</feature>
<organism evidence="2 3">
    <name type="scientific">Phytophthora infestans</name>
    <name type="common">Potato late blight agent</name>
    <name type="synonym">Botrytis infestans</name>
    <dbReference type="NCBI Taxonomy" id="4787"/>
    <lineage>
        <taxon>Eukaryota</taxon>
        <taxon>Sar</taxon>
        <taxon>Stramenopiles</taxon>
        <taxon>Oomycota</taxon>
        <taxon>Peronosporomycetes</taxon>
        <taxon>Peronosporales</taxon>
        <taxon>Peronosporaceae</taxon>
        <taxon>Phytophthora</taxon>
    </lineage>
</organism>
<evidence type="ECO:0000313" key="3">
    <source>
        <dbReference type="Proteomes" id="UP000704712"/>
    </source>
</evidence>
<proteinExistence type="predicted"/>
<sequence length="681" mass="73726">MDTTDSMDSPPVLTGGTASTSESPHPETAAAPSVNESESQQPSPASPVVTRRLNFRDVVSGSGSSLGEASISPTANRTRLRGLLPSLEAIKEIRRLYDDECTNSGAILAAAKQAQPEGIPDALYSITAQVSSTLFGVTRPALIIGISAVNDNTVVQSLVEAGDILHVHRQPRNSLLFYLRTEEAKIALAGQRCTFMGRTLHFEQLNPLSDAECQPIYYNFTYRAPDAAITSGIVRYYFNATTCPPPLVVNGQVCDQVSLEGTLFSARARGSQVTQYHLIPGKPSQHAFEVQCVAKETPHGNACFSGHRGEKRCRQRFTDSPVEDAPEEISAATGSEDTPMSPRGPTGPPTSPKSPSFSSPPRKRLVRQKPATMVDVQLTTKAIAIGDSDTSLQITIQSISPSPSTRASQEYTRHFEVQRGTVRRSAIPATLEAALPLLEGDAALQQSGLDRELRDNLTEDALTPTQTDENASSTEVIRRNMAKNHLRFMGKMFRLLRLKSTLANDFIRVHLISRAVAASTPASCSSVAKKWKALFGQPWPVTKAALFSMADSWEIDEADHALYRASEALALFELLVMAAAPGIHAHDGWLHLLCGFESPWIGDAPTRLLHSNALLGLLRSEMGTILLSALDRQQIQHSCVSVLHELHQAGDWFSEAGGVLALEDSSLGLTWREGTIPTLIA</sequence>
<comment type="caution">
    <text evidence="2">The sequence shown here is derived from an EMBL/GenBank/DDBJ whole genome shotgun (WGS) entry which is preliminary data.</text>
</comment>
<dbReference type="AlphaFoldDB" id="A0A8S9UCE9"/>
<gene>
    <name evidence="2" type="ORF">GN958_ATG11994</name>
</gene>
<reference evidence="2" key="1">
    <citation type="submission" date="2020-03" db="EMBL/GenBank/DDBJ databases">
        <title>Hybrid Assembly of Korean Phytophthora infestans isolates.</title>
        <authorList>
            <person name="Prokchorchik M."/>
            <person name="Lee Y."/>
            <person name="Seo J."/>
            <person name="Cho J.-H."/>
            <person name="Park Y.-E."/>
            <person name="Jang D.-C."/>
            <person name="Im J.-S."/>
            <person name="Choi J.-G."/>
            <person name="Park H.-J."/>
            <person name="Lee G.-B."/>
            <person name="Lee Y.-G."/>
            <person name="Hong S.-Y."/>
            <person name="Cho K."/>
            <person name="Sohn K.H."/>
        </authorList>
    </citation>
    <scope>NUCLEOTIDE SEQUENCE</scope>
    <source>
        <strain evidence="2">KR_2_A2</strain>
    </source>
</reference>
<feature type="region of interest" description="Disordered" evidence="1">
    <location>
        <begin position="301"/>
        <end position="371"/>
    </location>
</feature>
<dbReference type="EMBL" id="JAACNO010001630">
    <property type="protein sequence ID" value="KAF4138785.1"/>
    <property type="molecule type" value="Genomic_DNA"/>
</dbReference>
<evidence type="ECO:0000256" key="1">
    <source>
        <dbReference type="SAM" id="MobiDB-lite"/>
    </source>
</evidence>
<accession>A0A8S9UCE9</accession>
<protein>
    <submittedName>
        <fullName evidence="2">Uncharacterized protein</fullName>
    </submittedName>
</protein>
<name>A0A8S9UCE9_PHYIN</name>
<evidence type="ECO:0000313" key="2">
    <source>
        <dbReference type="EMBL" id="KAF4138785.1"/>
    </source>
</evidence>
<feature type="region of interest" description="Disordered" evidence="1">
    <location>
        <begin position="1"/>
        <end position="52"/>
    </location>
</feature>
<dbReference type="Proteomes" id="UP000704712">
    <property type="component" value="Unassembled WGS sequence"/>
</dbReference>